<gene>
    <name evidence="2" type="ORF">ACFS1K_15560</name>
</gene>
<evidence type="ECO:0000313" key="3">
    <source>
        <dbReference type="Proteomes" id="UP001597532"/>
    </source>
</evidence>
<evidence type="ECO:0000313" key="2">
    <source>
        <dbReference type="EMBL" id="MFD2791193.1"/>
    </source>
</evidence>
<name>A0ABW5VHP2_9FLAO</name>
<reference evidence="3" key="1">
    <citation type="journal article" date="2019" name="Int. J. Syst. Evol. Microbiol.">
        <title>The Global Catalogue of Microorganisms (GCM) 10K type strain sequencing project: providing services to taxonomists for standard genome sequencing and annotation.</title>
        <authorList>
            <consortium name="The Broad Institute Genomics Platform"/>
            <consortium name="The Broad Institute Genome Sequencing Center for Infectious Disease"/>
            <person name="Wu L."/>
            <person name="Ma J."/>
        </authorList>
    </citation>
    <scope>NUCLEOTIDE SEQUENCE [LARGE SCALE GENOMIC DNA]</scope>
    <source>
        <strain evidence="3">KCTC 52924</strain>
    </source>
</reference>
<evidence type="ECO:0000256" key="1">
    <source>
        <dbReference type="SAM" id="Phobius"/>
    </source>
</evidence>
<dbReference type="EMBL" id="JBHUOK010000032">
    <property type="protein sequence ID" value="MFD2791193.1"/>
    <property type="molecule type" value="Genomic_DNA"/>
</dbReference>
<proteinExistence type="predicted"/>
<dbReference type="RefSeq" id="WP_251806396.1">
    <property type="nucleotide sequence ID" value="NZ_CP166679.1"/>
</dbReference>
<protein>
    <recommendedName>
        <fullName evidence="4">DUF2029 domain-containing protein</fullName>
    </recommendedName>
</protein>
<keyword evidence="1" id="KW-0812">Transmembrane</keyword>
<feature type="transmembrane region" description="Helical" evidence="1">
    <location>
        <begin position="202"/>
        <end position="220"/>
    </location>
</feature>
<feature type="transmembrane region" description="Helical" evidence="1">
    <location>
        <begin position="379"/>
        <end position="397"/>
    </location>
</feature>
<feature type="transmembrane region" description="Helical" evidence="1">
    <location>
        <begin position="349"/>
        <end position="367"/>
    </location>
</feature>
<feature type="transmembrane region" description="Helical" evidence="1">
    <location>
        <begin position="310"/>
        <end position="329"/>
    </location>
</feature>
<sequence>MKNKVHYYVGFGFVLFIFAIHMLPVSDSMLNENNTKLSQVFLKSQIRYHQEFTPFARRPLTSLLIEGASSVFGITLGEAFVLINFMLLFICGLLVYKTSFKLHGSPGNALLNLVFFFMTFSIVFSFFPPIFTYDEPLQYCLLLLSILAFINNKWGYYVLFFSLAIIARESSVFLIPGIVIIGLGSGLVSVKHWSLKEIRKWVLLFLPIPIYTVYLLLFLWNTGLWQETSDIAASRFQCVQDNFGTMASAKETLFSFILVLGPVFYLLLMAQRTMRFKGLQKRYIKAFILAVIVNTPIVMLATLAREARLYALPLIFLWPLVGQLFGKELMLMCKAQLYLDCFRSLRNKLYLLGSVTLNYWISFKVYVPSFPSKDNFFNEYFFIMLLLISIHFILHNYHRNQLKRNSN</sequence>
<feature type="transmembrane region" description="Helical" evidence="1">
    <location>
        <begin position="172"/>
        <end position="190"/>
    </location>
</feature>
<feature type="transmembrane region" description="Helical" evidence="1">
    <location>
        <begin position="283"/>
        <end position="304"/>
    </location>
</feature>
<feature type="transmembrane region" description="Helical" evidence="1">
    <location>
        <begin position="108"/>
        <end position="127"/>
    </location>
</feature>
<organism evidence="2 3">
    <name type="scientific">Arenibacter antarcticus</name>
    <dbReference type="NCBI Taxonomy" id="2040469"/>
    <lineage>
        <taxon>Bacteria</taxon>
        <taxon>Pseudomonadati</taxon>
        <taxon>Bacteroidota</taxon>
        <taxon>Flavobacteriia</taxon>
        <taxon>Flavobacteriales</taxon>
        <taxon>Flavobacteriaceae</taxon>
        <taxon>Arenibacter</taxon>
    </lineage>
</organism>
<feature type="transmembrane region" description="Helical" evidence="1">
    <location>
        <begin position="253"/>
        <end position="271"/>
    </location>
</feature>
<evidence type="ECO:0008006" key="4">
    <source>
        <dbReference type="Google" id="ProtNLM"/>
    </source>
</evidence>
<dbReference type="Proteomes" id="UP001597532">
    <property type="component" value="Unassembled WGS sequence"/>
</dbReference>
<comment type="caution">
    <text evidence="2">The sequence shown here is derived from an EMBL/GenBank/DDBJ whole genome shotgun (WGS) entry which is preliminary data.</text>
</comment>
<keyword evidence="3" id="KW-1185">Reference proteome</keyword>
<keyword evidence="1" id="KW-0472">Membrane</keyword>
<feature type="transmembrane region" description="Helical" evidence="1">
    <location>
        <begin position="6"/>
        <end position="26"/>
    </location>
</feature>
<feature type="transmembrane region" description="Helical" evidence="1">
    <location>
        <begin position="71"/>
        <end position="96"/>
    </location>
</feature>
<keyword evidence="1" id="KW-1133">Transmembrane helix</keyword>
<accession>A0ABW5VHP2</accession>